<dbReference type="Proteomes" id="UP000324209">
    <property type="component" value="Chromosome"/>
</dbReference>
<dbReference type="AlphaFoldDB" id="A0A5C1QP32"/>
<evidence type="ECO:0000259" key="8">
    <source>
        <dbReference type="PROSITE" id="PS51379"/>
    </source>
</evidence>
<keyword evidence="5" id="KW-0411">Iron-sulfur</keyword>
<dbReference type="PANTHER" id="PTHR30224:SF4">
    <property type="entry name" value="ELECTRON TRANSPORT PROTEIN YCCM-RELATED"/>
    <property type="match status" value="1"/>
</dbReference>
<dbReference type="InterPro" id="IPR017900">
    <property type="entry name" value="4Fe4S_Fe_S_CS"/>
</dbReference>
<proteinExistence type="predicted"/>
<keyword evidence="4" id="KW-0408">Iron</keyword>
<reference evidence="9 10" key="1">
    <citation type="submission" date="2019-02" db="EMBL/GenBank/DDBJ databases">
        <title>Complete Genome Sequence and Methylome Analysis of free living Spirochaetas.</title>
        <authorList>
            <person name="Fomenkov A."/>
            <person name="Dubinina G."/>
            <person name="Leshcheva N."/>
            <person name="Mikheeva N."/>
            <person name="Grabovich M."/>
            <person name="Vincze T."/>
            <person name="Roberts R.J."/>
        </authorList>
    </citation>
    <scope>NUCLEOTIDE SEQUENCE [LARGE SCALE GENOMIC DNA]</scope>
    <source>
        <strain evidence="9 10">K2</strain>
    </source>
</reference>
<dbReference type="EMBL" id="CP036150">
    <property type="protein sequence ID" value="QEN08326.1"/>
    <property type="molecule type" value="Genomic_DNA"/>
</dbReference>
<dbReference type="GO" id="GO:0005886">
    <property type="term" value="C:plasma membrane"/>
    <property type="evidence" value="ECO:0007669"/>
    <property type="project" value="UniProtKB-SubCell"/>
</dbReference>
<organism evidence="9 10">
    <name type="scientific">Oceanispirochaeta crateris</name>
    <dbReference type="NCBI Taxonomy" id="2518645"/>
    <lineage>
        <taxon>Bacteria</taxon>
        <taxon>Pseudomonadati</taxon>
        <taxon>Spirochaetota</taxon>
        <taxon>Spirochaetia</taxon>
        <taxon>Spirochaetales</taxon>
        <taxon>Spirochaetaceae</taxon>
        <taxon>Oceanispirochaeta</taxon>
    </lineage>
</organism>
<evidence type="ECO:0000313" key="10">
    <source>
        <dbReference type="Proteomes" id="UP000324209"/>
    </source>
</evidence>
<feature type="transmembrane region" description="Helical" evidence="7">
    <location>
        <begin position="131"/>
        <end position="149"/>
    </location>
</feature>
<dbReference type="SUPFAM" id="SSF54862">
    <property type="entry name" value="4Fe-4S ferredoxins"/>
    <property type="match status" value="1"/>
</dbReference>
<evidence type="ECO:0000256" key="4">
    <source>
        <dbReference type="ARBA" id="ARBA00023004"/>
    </source>
</evidence>
<evidence type="ECO:0000256" key="2">
    <source>
        <dbReference type="ARBA" id="ARBA00022475"/>
    </source>
</evidence>
<accession>A0A5C1QP32</accession>
<keyword evidence="2" id="KW-1003">Cell membrane</keyword>
<dbReference type="Pfam" id="PF12801">
    <property type="entry name" value="Fer4_5"/>
    <property type="match status" value="2"/>
</dbReference>
<gene>
    <name evidence="9" type="ORF">EXM22_10120</name>
</gene>
<evidence type="ECO:0000313" key="9">
    <source>
        <dbReference type="EMBL" id="QEN08326.1"/>
    </source>
</evidence>
<evidence type="ECO:0000256" key="3">
    <source>
        <dbReference type="ARBA" id="ARBA00022723"/>
    </source>
</evidence>
<dbReference type="PROSITE" id="PS00198">
    <property type="entry name" value="4FE4S_FER_1"/>
    <property type="match status" value="1"/>
</dbReference>
<keyword evidence="3" id="KW-0479">Metal-binding</keyword>
<feature type="transmembrane region" description="Helical" evidence="7">
    <location>
        <begin position="169"/>
        <end position="187"/>
    </location>
</feature>
<keyword evidence="7" id="KW-0812">Transmembrane</keyword>
<evidence type="ECO:0000256" key="1">
    <source>
        <dbReference type="ARBA" id="ARBA00004236"/>
    </source>
</evidence>
<dbReference type="PANTHER" id="PTHR30224">
    <property type="entry name" value="ELECTRON TRANSPORT PROTEIN"/>
    <property type="match status" value="1"/>
</dbReference>
<name>A0A5C1QP32_9SPIO</name>
<evidence type="ECO:0000256" key="6">
    <source>
        <dbReference type="ARBA" id="ARBA00023136"/>
    </source>
</evidence>
<dbReference type="OrthoDB" id="9806398at2"/>
<comment type="subcellular location">
    <subcellularLocation>
        <location evidence="1">Cell membrane</location>
    </subcellularLocation>
</comment>
<dbReference type="GO" id="GO:0046872">
    <property type="term" value="F:metal ion binding"/>
    <property type="evidence" value="ECO:0007669"/>
    <property type="project" value="UniProtKB-KW"/>
</dbReference>
<evidence type="ECO:0000256" key="7">
    <source>
        <dbReference type="SAM" id="Phobius"/>
    </source>
</evidence>
<protein>
    <submittedName>
        <fullName evidence="9">4Fe-4S binding protein</fullName>
    </submittedName>
</protein>
<keyword evidence="7" id="KW-1133">Transmembrane helix</keyword>
<sequence length="278" mass="31335">MKKKKRRLRSVIQILFFILIAFIAVNHTLLESGKGIPLLSGASLHAVCPFGGVVSLYQLATSGTFVKKVHESNVILMIIVFSSAFLLGPLFCGWICPFGSFQEILGRLGKKLFKRRFNHFIPYKYDRILRYFRYVVLIIVLIQTARSGLLMFANIDPYFALFQFWTGEVTRIAIIALLVVMGLSLFVERPFCKYACPYGALLGLFNLIRIVPLKRNVSTCINCSRCDRSCPMNISVSSLEVIRNHQCISCFQCTSDDGVCPIPGTVEFRTGTFKESDS</sequence>
<dbReference type="RefSeq" id="WP_149486406.1">
    <property type="nucleotide sequence ID" value="NZ_CP036150.1"/>
</dbReference>
<evidence type="ECO:0000256" key="5">
    <source>
        <dbReference type="ARBA" id="ARBA00023014"/>
    </source>
</evidence>
<feature type="transmembrane region" description="Helical" evidence="7">
    <location>
        <begin position="12"/>
        <end position="30"/>
    </location>
</feature>
<keyword evidence="6 7" id="KW-0472">Membrane</keyword>
<dbReference type="GO" id="GO:0051536">
    <property type="term" value="F:iron-sulfur cluster binding"/>
    <property type="evidence" value="ECO:0007669"/>
    <property type="project" value="UniProtKB-KW"/>
</dbReference>
<dbReference type="InterPro" id="IPR052378">
    <property type="entry name" value="NosR_regulator"/>
</dbReference>
<dbReference type="InterPro" id="IPR017896">
    <property type="entry name" value="4Fe4S_Fe-S-bd"/>
</dbReference>
<keyword evidence="10" id="KW-1185">Reference proteome</keyword>
<feature type="domain" description="4Fe-4S ferredoxin-type" evidence="8">
    <location>
        <begin position="211"/>
        <end position="240"/>
    </location>
</feature>
<dbReference type="KEGG" id="ock:EXM22_10120"/>
<feature type="transmembrane region" description="Helical" evidence="7">
    <location>
        <begin position="74"/>
        <end position="101"/>
    </location>
</feature>
<dbReference type="PROSITE" id="PS51379">
    <property type="entry name" value="4FE4S_FER_2"/>
    <property type="match status" value="1"/>
</dbReference>